<evidence type="ECO:0000256" key="5">
    <source>
        <dbReference type="ARBA" id="ARBA00022692"/>
    </source>
</evidence>
<dbReference type="InterPro" id="IPR011047">
    <property type="entry name" value="Quinoprotein_ADH-like_sf"/>
</dbReference>
<keyword evidence="6" id="KW-0732">Signal</keyword>
<dbReference type="OrthoDB" id="28092at2759"/>
<keyword evidence="8 12" id="KW-1133">Transmembrane helix</keyword>
<accession>A0A8B6GS44</accession>
<name>A0A8B6GS44_MYTGA</name>
<comment type="subcellular location">
    <subcellularLocation>
        <location evidence="1">Endoplasmic reticulum membrane</location>
        <topology evidence="1">Single-pass type I membrane protein</topology>
    </subcellularLocation>
</comment>
<evidence type="ECO:0000256" key="11">
    <source>
        <dbReference type="SAM" id="MobiDB-lite"/>
    </source>
</evidence>
<organism evidence="15 16">
    <name type="scientific">Mytilus galloprovincialis</name>
    <name type="common">Mediterranean mussel</name>
    <dbReference type="NCBI Taxonomy" id="29158"/>
    <lineage>
        <taxon>Eukaryota</taxon>
        <taxon>Metazoa</taxon>
        <taxon>Spiralia</taxon>
        <taxon>Lophotrochozoa</taxon>
        <taxon>Mollusca</taxon>
        <taxon>Bivalvia</taxon>
        <taxon>Autobranchia</taxon>
        <taxon>Pteriomorphia</taxon>
        <taxon>Mytilida</taxon>
        <taxon>Mytiloidea</taxon>
        <taxon>Mytilidae</taxon>
        <taxon>Mytilinae</taxon>
        <taxon>Mytilus</taxon>
    </lineage>
</organism>
<feature type="transmembrane region" description="Helical" evidence="12">
    <location>
        <begin position="986"/>
        <end position="1007"/>
    </location>
</feature>
<feature type="compositionally biased region" description="Acidic residues" evidence="11">
    <location>
        <begin position="525"/>
        <end position="539"/>
    </location>
</feature>
<dbReference type="Proteomes" id="UP000596742">
    <property type="component" value="Unassembled WGS sequence"/>
</dbReference>
<dbReference type="InterPro" id="IPR011678">
    <property type="entry name" value="EMC1_C"/>
</dbReference>
<evidence type="ECO:0000313" key="16">
    <source>
        <dbReference type="Proteomes" id="UP000596742"/>
    </source>
</evidence>
<comment type="caution">
    <text evidence="15">The sequence shown here is derived from an EMBL/GenBank/DDBJ whole genome shotgun (WGS) entry which is preliminary data.</text>
</comment>
<gene>
    <name evidence="15" type="ORF">MGAL_10B057739</name>
</gene>
<dbReference type="GO" id="GO:0072546">
    <property type="term" value="C:EMC complex"/>
    <property type="evidence" value="ECO:0007669"/>
    <property type="project" value="InterPro"/>
</dbReference>
<dbReference type="PANTHER" id="PTHR21573:SF0">
    <property type="entry name" value="ER MEMBRANE PROTEIN COMPLEX SUBUNIT 1"/>
    <property type="match status" value="1"/>
</dbReference>
<dbReference type="InterPro" id="IPR026895">
    <property type="entry name" value="EMC1"/>
</dbReference>
<feature type="region of interest" description="Disordered" evidence="11">
    <location>
        <begin position="514"/>
        <end position="539"/>
    </location>
</feature>
<feature type="domain" description="EMC1 first beta-propeller" evidence="14">
    <location>
        <begin position="119"/>
        <end position="452"/>
    </location>
</feature>
<dbReference type="InterPro" id="IPR015943">
    <property type="entry name" value="WD40/YVTN_repeat-like_dom_sf"/>
</dbReference>
<evidence type="ECO:0000256" key="2">
    <source>
        <dbReference type="ARBA" id="ARBA00007904"/>
    </source>
</evidence>
<dbReference type="InterPro" id="IPR058545">
    <property type="entry name" value="Beta-prop_EMC1_1st"/>
</dbReference>
<comment type="subunit">
    <text evidence="3">Component of the ER membrane protein complex (EMC).</text>
</comment>
<dbReference type="GO" id="GO:0034975">
    <property type="term" value="P:protein folding in endoplasmic reticulum"/>
    <property type="evidence" value="ECO:0007669"/>
    <property type="project" value="TreeGrafter"/>
</dbReference>
<dbReference type="PANTHER" id="PTHR21573">
    <property type="entry name" value="ER MEMBRANE PROTEIN COMPLEX SUBUNIT 1"/>
    <property type="match status" value="1"/>
</dbReference>
<feature type="domain" description="ER membrane protein complex subunit 1 C-terminal" evidence="13">
    <location>
        <begin position="811"/>
        <end position="1016"/>
    </location>
</feature>
<dbReference type="Pfam" id="PF07774">
    <property type="entry name" value="EMC1_C"/>
    <property type="match status" value="1"/>
</dbReference>
<evidence type="ECO:0000256" key="9">
    <source>
        <dbReference type="ARBA" id="ARBA00023136"/>
    </source>
</evidence>
<evidence type="ECO:0000256" key="7">
    <source>
        <dbReference type="ARBA" id="ARBA00022824"/>
    </source>
</evidence>
<evidence type="ECO:0000256" key="1">
    <source>
        <dbReference type="ARBA" id="ARBA00004115"/>
    </source>
</evidence>
<dbReference type="AlphaFoldDB" id="A0A8B6GS44"/>
<evidence type="ECO:0000256" key="6">
    <source>
        <dbReference type="ARBA" id="ARBA00022729"/>
    </source>
</evidence>
<evidence type="ECO:0000256" key="3">
    <source>
        <dbReference type="ARBA" id="ARBA00011276"/>
    </source>
</evidence>
<evidence type="ECO:0000256" key="8">
    <source>
        <dbReference type="ARBA" id="ARBA00022989"/>
    </source>
</evidence>
<dbReference type="Pfam" id="PF25293">
    <property type="entry name" value="Beta-prop_EMC1_N"/>
    <property type="match status" value="1"/>
</dbReference>
<evidence type="ECO:0000256" key="4">
    <source>
        <dbReference type="ARBA" id="ARBA00020824"/>
    </source>
</evidence>
<dbReference type="Gene3D" id="2.130.10.10">
    <property type="entry name" value="YVTN repeat-like/Quinoprotein amine dehydrogenase"/>
    <property type="match status" value="1"/>
</dbReference>
<dbReference type="SUPFAM" id="SSF50998">
    <property type="entry name" value="Quinoprotein alcohol dehydrogenase-like"/>
    <property type="match status" value="1"/>
</dbReference>
<comment type="similarity">
    <text evidence="2">Belongs to the EMC1 family.</text>
</comment>
<keyword evidence="5 12" id="KW-0812">Transmembrane</keyword>
<protein>
    <recommendedName>
        <fullName evidence="4">ER membrane protein complex subunit 1</fullName>
    </recommendedName>
</protein>
<keyword evidence="16" id="KW-1185">Reference proteome</keyword>
<dbReference type="EMBL" id="UYJE01008934">
    <property type="protein sequence ID" value="VDI68679.1"/>
    <property type="molecule type" value="Genomic_DNA"/>
</dbReference>
<evidence type="ECO:0000256" key="10">
    <source>
        <dbReference type="ARBA" id="ARBA00023180"/>
    </source>
</evidence>
<proteinExistence type="inferred from homology"/>
<reference evidence="15" key="1">
    <citation type="submission" date="2018-11" db="EMBL/GenBank/DDBJ databases">
        <authorList>
            <person name="Alioto T."/>
            <person name="Alioto T."/>
        </authorList>
    </citation>
    <scope>NUCLEOTIDE SEQUENCE</scope>
</reference>
<evidence type="ECO:0000313" key="15">
    <source>
        <dbReference type="EMBL" id="VDI68679.1"/>
    </source>
</evidence>
<evidence type="ECO:0000259" key="13">
    <source>
        <dbReference type="Pfam" id="PF07774"/>
    </source>
</evidence>
<keyword evidence="10" id="KW-0325">Glycoprotein</keyword>
<sequence>MILEYGTILDYYISMIAQRTIDFFYSVWPLNRNVLETYVIGTGYGYMEIIKLQLISNATYNILKLKLQNKLIVIQSFHIMEKTIDVGDRKFLPSIQGRFLYFATTKRFMYSPVWFVDLPVSSGHHFVGVCGGGRYVRSWKVETGALSWENTVHHIARPGADIKIKGNDQVVALTPSGVYSYDLMNGKQKWKFSLPNSDGTVFDRVIVRGNEVIAIGHLPGAHVTIVKANNEGVISSQKSIPAAWINKETSCEVVDSSYYLCFKQDTLTLQLLDLVSGPVFKPTDISELGLAPSGPVVLEPVSNRGDYPELLIRLGRNDLAILKIVKNELQVVKQLPGVSAAEKSGDQWVEFDDWSILLGDDHMSAKIVVELTLTGYDLESGGEITDLKQKISAGLSHGLPLKVFHNLSNKYVYGYLVRKKDGRIGYKLALQSEDYSLQMVQRMGKVSWTNEEAMAYIMSVEMIDLPVSENQAKFEEEFGSHKDDIGTMFVKRLSTQLSQLKTFLQKQLHKLQGHRHHLMENSDGSVEEDEDEDEDEEMTRDEFNLNKMIVIVTSAGKVYGMKSTNGKIAWSHFMPKLSPFDRYKKSLPLFVQRTTAHFPNPPQCAILGRDMKTGHGVLYAFNPITGVALSDMPPEGLDLGYNVQQAYMVGEMDENFLKGIILMDSKNQIHVYPQSYKSVANRIHSSLYMMVVDLDTGMLNGYRVGKDLKGEKVWNVNLQKKQQIIKDVVFKRYNEHVHSQGRVLGDRSVLYKYINPNLAVVVAEGEDTSSSSQKTGPGNFVNIYLIDSVKGHIVFHGNHRRAKGPVHIIHSENWVVYDYYNQKSRRKEVSVLELFEGKEQSNSTAFSSHTAPHEPLVLRQSFILPMPIYTMATTITEKGITSKSVLFALVHGGLLSLPKAFIDPRRPVIPTQETMEEGIIPYIPELPVSTEAIINYNQSIYNIVGIHTSPAGLESTSLVLAYGLDLFFTRVQPSKMFDVLKEDFDFYLISLVMLAMILVTLITQKLAARKALNKAWK</sequence>
<evidence type="ECO:0000259" key="14">
    <source>
        <dbReference type="Pfam" id="PF25293"/>
    </source>
</evidence>
<keyword evidence="7" id="KW-0256">Endoplasmic reticulum</keyword>
<keyword evidence="9 12" id="KW-0472">Membrane</keyword>
<evidence type="ECO:0000256" key="12">
    <source>
        <dbReference type="SAM" id="Phobius"/>
    </source>
</evidence>